<organism evidence="1 2">
    <name type="scientific">ssRNA phage Gephyllon.3_13</name>
    <dbReference type="NCBI Taxonomy" id="2786153"/>
    <lineage>
        <taxon>Viruses</taxon>
        <taxon>Riboviria</taxon>
        <taxon>Orthornavirae</taxon>
        <taxon>Lenarviricota</taxon>
        <taxon>Leviviricetes</taxon>
        <taxon>Timlovirales</taxon>
        <taxon>Steitzviridae</taxon>
        <taxon>Hodnevirus</taxon>
        <taxon>Hodnevirus arvenecus</taxon>
        <taxon>Gredihovirus arvenecus</taxon>
    </lineage>
</organism>
<dbReference type="EMBL" id="BK013565">
    <property type="protein sequence ID" value="DAD50580.1"/>
    <property type="molecule type" value="Genomic_RNA"/>
</dbReference>
<dbReference type="KEGG" id="vg:80401232"/>
<dbReference type="GeneID" id="80401232"/>
<proteinExistence type="predicted"/>
<name>A0A8S5KZF9_9VIRU</name>
<evidence type="ECO:0000313" key="1">
    <source>
        <dbReference type="EMBL" id="DAD50580.1"/>
    </source>
</evidence>
<keyword evidence="2" id="KW-1185">Reference proteome</keyword>
<protein>
    <submittedName>
        <fullName evidence="1">Uncharacterized protein</fullName>
    </submittedName>
</protein>
<accession>A0A8S5KZF9</accession>
<sequence length="44" mass="4961">MQHIRFPQYDFPFPGGILLLGIDWEGYLPGPRSSGAIGRWMEGP</sequence>
<reference evidence="1" key="1">
    <citation type="submission" date="2020-09" db="EMBL/GenBank/DDBJ databases">
        <title>Leviviricetes taxonomy.</title>
        <authorList>
            <person name="Stockdale S.R."/>
            <person name="Callanan J."/>
            <person name="Adriaenssens E.M."/>
            <person name="Kuhn J.H."/>
            <person name="Rumnieks J."/>
            <person name="Shkoporov A."/>
            <person name="Draper L.A."/>
            <person name="Ross P."/>
            <person name="Hill C."/>
        </authorList>
    </citation>
    <scope>NUCLEOTIDE SEQUENCE</scope>
</reference>
<evidence type="ECO:0000313" key="2">
    <source>
        <dbReference type="Proteomes" id="UP000677192"/>
    </source>
</evidence>
<dbReference type="RefSeq" id="YP_010771534.1">
    <property type="nucleotide sequence ID" value="NC_074588.1"/>
</dbReference>
<gene>
    <name evidence="1" type="primary">Gephyllon.3_13_1</name>
</gene>
<dbReference type="Proteomes" id="UP000677192">
    <property type="component" value="Segment"/>
</dbReference>